<evidence type="ECO:0000313" key="2">
    <source>
        <dbReference type="Proteomes" id="UP000003755"/>
    </source>
</evidence>
<dbReference type="EMBL" id="ABYU02000016">
    <property type="protein sequence ID" value="EEX21801.1"/>
    <property type="molecule type" value="Genomic_DNA"/>
</dbReference>
<reference evidence="1" key="1">
    <citation type="submission" date="2009-09" db="EMBL/GenBank/DDBJ databases">
        <authorList>
            <person name="Weinstock G."/>
            <person name="Sodergren E."/>
            <person name="Clifton S."/>
            <person name="Fulton L."/>
            <person name="Fulton B."/>
            <person name="Courtney L."/>
            <person name="Fronick C."/>
            <person name="Harrison M."/>
            <person name="Strong C."/>
            <person name="Farmer C."/>
            <person name="Delahaunty K."/>
            <person name="Markovic C."/>
            <person name="Hall O."/>
            <person name="Minx P."/>
            <person name="Tomlinson C."/>
            <person name="Mitreva M."/>
            <person name="Nelson J."/>
            <person name="Hou S."/>
            <person name="Wollam A."/>
            <person name="Pepin K.H."/>
            <person name="Johnson M."/>
            <person name="Bhonagiri V."/>
            <person name="Nash W.E."/>
            <person name="Warren W."/>
            <person name="Chinwalla A."/>
            <person name="Mardis E.R."/>
            <person name="Wilson R.K."/>
        </authorList>
    </citation>
    <scope>NUCLEOTIDE SEQUENCE [LARGE SCALE GENOMIC DNA]</scope>
    <source>
        <strain evidence="1">DSM 20583</strain>
    </source>
</reference>
<dbReference type="STRING" id="537007.BLAHAN_05426"/>
<accession>C9L7Q6</accession>
<dbReference type="HOGENOM" id="CLU_208320_0_0_9"/>
<dbReference type="eggNOG" id="ENOG5030TUX">
    <property type="taxonomic scope" value="Bacteria"/>
</dbReference>
<dbReference type="KEGG" id="bhan:CGC63_09560"/>
<protein>
    <submittedName>
        <fullName evidence="1">Uncharacterized protein</fullName>
    </submittedName>
</protein>
<organism evidence="1 2">
    <name type="scientific">Blautia hansenii DSM 20583</name>
    <dbReference type="NCBI Taxonomy" id="537007"/>
    <lineage>
        <taxon>Bacteria</taxon>
        <taxon>Bacillati</taxon>
        <taxon>Bacillota</taxon>
        <taxon>Clostridia</taxon>
        <taxon>Lachnospirales</taxon>
        <taxon>Lachnospiraceae</taxon>
        <taxon>Blautia</taxon>
    </lineage>
</organism>
<evidence type="ECO:0000313" key="1">
    <source>
        <dbReference type="EMBL" id="EEX21801.1"/>
    </source>
</evidence>
<gene>
    <name evidence="1" type="ORF">BLAHAN_05426</name>
</gene>
<dbReference type="RefSeq" id="WP_003020535.1">
    <property type="nucleotide sequence ID" value="NZ_CP022413.2"/>
</dbReference>
<dbReference type="Proteomes" id="UP000003755">
    <property type="component" value="Unassembled WGS sequence"/>
</dbReference>
<proteinExistence type="predicted"/>
<sequence>MERSITKAKELWKDFGNVPMNPETECIEEEWNGFPAGTHREEIWHWFEEEFDLSVAEDLMGL</sequence>
<keyword evidence="2" id="KW-1185">Reference proteome</keyword>
<dbReference type="AlphaFoldDB" id="C9L7Q6"/>
<name>C9L7Q6_BLAHA</name>
<comment type="caution">
    <text evidence="1">The sequence shown here is derived from an EMBL/GenBank/DDBJ whole genome shotgun (WGS) entry which is preliminary data.</text>
</comment>